<dbReference type="InterPro" id="IPR018691">
    <property type="entry name" value="DUF2188"/>
</dbReference>
<evidence type="ECO:0000313" key="2">
    <source>
        <dbReference type="Proteomes" id="UP001597012"/>
    </source>
</evidence>
<organism evidence="1 2">
    <name type="scientific">Maribacter chungangensis</name>
    <dbReference type="NCBI Taxonomy" id="1069117"/>
    <lineage>
        <taxon>Bacteria</taxon>
        <taxon>Pseudomonadati</taxon>
        <taxon>Bacteroidota</taxon>
        <taxon>Flavobacteriia</taxon>
        <taxon>Flavobacteriales</taxon>
        <taxon>Flavobacteriaceae</taxon>
        <taxon>Maribacter</taxon>
    </lineage>
</organism>
<dbReference type="RefSeq" id="WP_379931785.1">
    <property type="nucleotide sequence ID" value="NZ_JBHTHY010000003.1"/>
</dbReference>
<gene>
    <name evidence="1" type="ORF">ACFQZJ_01470</name>
</gene>
<comment type="caution">
    <text evidence="1">The sequence shown here is derived from an EMBL/GenBank/DDBJ whole genome shotgun (WGS) entry which is preliminary data.</text>
</comment>
<dbReference type="Proteomes" id="UP001597012">
    <property type="component" value="Unassembled WGS sequence"/>
</dbReference>
<keyword evidence="2" id="KW-1185">Reference proteome</keyword>
<name>A0ABW3AYL9_9FLAO</name>
<dbReference type="EMBL" id="JBHTHY010000003">
    <property type="protein sequence ID" value="MFD0796113.1"/>
    <property type="molecule type" value="Genomic_DNA"/>
</dbReference>
<sequence length="103" mass="12110">MANNSPFKSWITMLIEFVEVFLNSSQKQNRPRTWHQHVVPYEEGWAVRREGNKRITSKHRKQSTAINKAKTIARKHQADVIIHRADGTIRDRLGYDQEAEKVK</sequence>
<accession>A0ABW3AYL9</accession>
<evidence type="ECO:0000313" key="1">
    <source>
        <dbReference type="EMBL" id="MFD0796113.1"/>
    </source>
</evidence>
<dbReference type="Pfam" id="PF09954">
    <property type="entry name" value="DUF2188"/>
    <property type="match status" value="1"/>
</dbReference>
<reference evidence="2" key="1">
    <citation type="journal article" date="2019" name="Int. J. Syst. Evol. Microbiol.">
        <title>The Global Catalogue of Microorganisms (GCM) 10K type strain sequencing project: providing services to taxonomists for standard genome sequencing and annotation.</title>
        <authorList>
            <consortium name="The Broad Institute Genomics Platform"/>
            <consortium name="The Broad Institute Genome Sequencing Center for Infectious Disease"/>
            <person name="Wu L."/>
            <person name="Ma J."/>
        </authorList>
    </citation>
    <scope>NUCLEOTIDE SEQUENCE [LARGE SCALE GENOMIC DNA]</scope>
    <source>
        <strain evidence="2">CCUG 61948</strain>
    </source>
</reference>
<proteinExistence type="predicted"/>
<protein>
    <submittedName>
        <fullName evidence="1">DUF2188 domain-containing protein</fullName>
    </submittedName>
</protein>